<dbReference type="EMBL" id="CDMZ01004459">
    <property type="protein sequence ID" value="CUC10539.1"/>
    <property type="molecule type" value="Genomic_DNA"/>
</dbReference>
<name>A0A0K6SA53_9ALVE</name>
<feature type="region of interest" description="Disordered" evidence="1">
    <location>
        <begin position="901"/>
        <end position="920"/>
    </location>
</feature>
<evidence type="ECO:0000256" key="1">
    <source>
        <dbReference type="SAM" id="MobiDB-lite"/>
    </source>
</evidence>
<gene>
    <name evidence="2" type="ORF">Cvel_1552.t1.CR1</name>
</gene>
<reference evidence="2" key="1">
    <citation type="submission" date="2014-11" db="EMBL/GenBank/DDBJ databases">
        <title>Molecular phylogeny of cliff fern family Woodsiaceae with morphological implications.</title>
        <authorList>
            <person name="Shao Y.-Z."/>
            <person name="Wei R."/>
            <person name="Zhang X.-C."/>
        </authorList>
    </citation>
    <scope>NUCLEOTIDE SEQUENCE</scope>
</reference>
<organism evidence="2">
    <name type="scientific">Chromera velia CCMP2878</name>
    <dbReference type="NCBI Taxonomy" id="1169474"/>
    <lineage>
        <taxon>Eukaryota</taxon>
        <taxon>Sar</taxon>
        <taxon>Alveolata</taxon>
        <taxon>Colpodellida</taxon>
        <taxon>Chromeraceae</taxon>
        <taxon>Chromera</taxon>
    </lineage>
</organism>
<accession>A0A0K6SA53</accession>
<proteinExistence type="predicted"/>
<protein>
    <submittedName>
        <fullName evidence="2">Uncharacterized protein</fullName>
    </submittedName>
</protein>
<evidence type="ECO:0000313" key="2">
    <source>
        <dbReference type="EMBL" id="CUC10539.1"/>
    </source>
</evidence>
<dbReference type="VEuPathDB" id="CryptoDB:Cvel_1552"/>
<feature type="region of interest" description="Disordered" evidence="1">
    <location>
        <begin position="234"/>
        <end position="301"/>
    </location>
</feature>
<sequence>MAGFRHRCQFLSSSPFDMKNAFLKAFDISSCLQDTVDCPEPIEEPVFPKSFQAKEAVTALDEDWMKENSVLPKPTEDKSWQSSLREILDSTARPRLSLEDLILECPAKHDVEPAEIPFPGPAEGLRTWDAFFANPIEKVDRCRTLSKKPVDSTLPDLTGIGQTALVPSRPARRFDLGMSVPFEWEVGGPTLSEALQEAAKIAMPTEPDPLRDDESEEVLQGLLSRLDKPVPVERNSLKPFQLRDGLRKDETPIEQPKPQADSLIESVCSFQLKKRKRDEPEEQEDRPAKKGPLSVRKTEERVKSHAIDLAEMPTINLDEIHLADLLPQSSSSELHGEEGLRTFLQNKGQWNGDSRPPPVQHQHAVGSAIRPPSNPSTHSNELFWCPPFPQVEGGPGPLVTRFQQLRKCEERLTAHPTTLQSLVKRNVPPLNYAELEKQLRNLFMIYRALNSLLIALTVYLEVRASLVRSRERQFLHMTPSLRPHLKRNHLSCLQILDAGVFSACAVAAEFLLSQEHRSFIKQNMFVMENMLSLLSLRGLDAHTLLDHEDSTGACATKIVTSLHLEKCHFADCNERTRLLQERGTSILIHEAAFVREDVLPRDKVFKEMTTEELRSVASVPGFQRLGVGGSRTVVAYQSLRLAIHLPRIAGRINFVLTVPTTSGSTEDTGASFGSGIQQKSFGTQATKIFGGPQAIAHQEVPFPAEEAITKLPGQSSFAAQMLLLQMESSNTPLEALSTYSCEELTDLMPWMNENPYSFQKSLNAMCPESLGEEDETTQHHVDVPMDEPPVLAAPPFGGLDGGQSLLDLVNAGGSDSDEEHVIEEKDSERVSFDQPFPVLTERWQTHPTSRQVLGGYSSQILRESRQEASQRMCQGRAPPSPGRSLEQFSFGHCATSEARRRVPSPVSLAKPSQCAPPSLKHDGVYDARTKPPPSVLPPSIRHPPMKPAAIRYSLIKRDSQPIRNFRRKGLRHNKGLRQSTLTFVPLRR</sequence>
<feature type="region of interest" description="Disordered" evidence="1">
    <location>
        <begin position="347"/>
        <end position="378"/>
    </location>
</feature>
<dbReference type="AlphaFoldDB" id="A0A0K6SA53"/>